<dbReference type="Proteomes" id="UP000694891">
    <property type="component" value="Unplaced"/>
</dbReference>
<dbReference type="GeneID" id="103372439"/>
<accession>A0A9Y4NMY6</accession>
<feature type="compositionally biased region" description="Polar residues" evidence="1">
    <location>
        <begin position="83"/>
        <end position="102"/>
    </location>
</feature>
<protein>
    <submittedName>
        <fullName evidence="3">Polyhomeotic-like protein 1</fullName>
    </submittedName>
</protein>
<proteinExistence type="predicted"/>
<feature type="region of interest" description="Disordered" evidence="1">
    <location>
        <begin position="83"/>
        <end position="106"/>
    </location>
</feature>
<dbReference type="AlphaFoldDB" id="A0A9Y4NMY6"/>
<evidence type="ECO:0000313" key="2">
    <source>
        <dbReference type="Proteomes" id="UP000694891"/>
    </source>
</evidence>
<reference evidence="3" key="1">
    <citation type="submission" date="2025-08" db="UniProtKB">
        <authorList>
            <consortium name="RefSeq"/>
        </authorList>
    </citation>
    <scope>IDENTIFICATION</scope>
</reference>
<evidence type="ECO:0000313" key="3">
    <source>
        <dbReference type="RefSeq" id="XP_008300311.1"/>
    </source>
</evidence>
<sequence length="128" mass="13845">MDAGEEQNTGGTTNGTPQASGNSRAPQIAHMSLYERQAVQALQALQRQPQAAQYFQHLMLQQQINNAQLHNLAAVQQATLAASRQSNTPSNSMSQVATTHPSGSRHVTMETSISRQSICPEPPPFCSF</sequence>
<dbReference type="RefSeq" id="XP_008300311.1">
    <property type="nucleotide sequence ID" value="XM_008302089.1"/>
</dbReference>
<feature type="compositionally biased region" description="Low complexity" evidence="1">
    <location>
        <begin position="1"/>
        <end position="16"/>
    </location>
</feature>
<name>A0A9Y4NMY6_9TELE</name>
<evidence type="ECO:0000256" key="1">
    <source>
        <dbReference type="SAM" id="MobiDB-lite"/>
    </source>
</evidence>
<gene>
    <name evidence="3" type="primary">LOC103372439</name>
</gene>
<feature type="region of interest" description="Disordered" evidence="1">
    <location>
        <begin position="1"/>
        <end position="30"/>
    </location>
</feature>
<keyword evidence="2" id="KW-1185">Reference proteome</keyword>
<organism evidence="2 3">
    <name type="scientific">Stegastes partitus</name>
    <name type="common">bicolor damselfish</name>
    <dbReference type="NCBI Taxonomy" id="144197"/>
    <lineage>
        <taxon>Eukaryota</taxon>
        <taxon>Metazoa</taxon>
        <taxon>Chordata</taxon>
        <taxon>Craniata</taxon>
        <taxon>Vertebrata</taxon>
        <taxon>Euteleostomi</taxon>
        <taxon>Actinopterygii</taxon>
        <taxon>Neopterygii</taxon>
        <taxon>Teleostei</taxon>
        <taxon>Neoteleostei</taxon>
        <taxon>Acanthomorphata</taxon>
        <taxon>Ovalentaria</taxon>
        <taxon>Pomacentridae</taxon>
        <taxon>Stegastes</taxon>
    </lineage>
</organism>